<comment type="caution">
    <text evidence="1">The sequence shown here is derived from an EMBL/GenBank/DDBJ whole genome shotgun (WGS) entry which is preliminary data.</text>
</comment>
<accession>A0A1X2HWJ7</accession>
<dbReference type="AlphaFoldDB" id="A0A1X2HWJ7"/>
<sequence length="186" mass="22076">MTTTVINKTFPTSSHYEHTAYEEEQVGEEQALDTRSTSAVAAASSANRRVLHFHWPRLFQHLAWIVQYRRWLARQAKQGQVWCYRLEGETEWMAFEGKNQRALWQAYAYHPQLEVPLRDRHAPQVMRVLLLERLAFATDPEWPQPVVYEIDLVDRSCWEQQKGKDTKGKRRSSKDSDSTLVMWWRK</sequence>
<dbReference type="Proteomes" id="UP000242180">
    <property type="component" value="Unassembled WGS sequence"/>
</dbReference>
<dbReference type="OrthoDB" id="2286076at2759"/>
<protein>
    <submittedName>
        <fullName evidence="1">Uncharacterized protein</fullName>
    </submittedName>
</protein>
<evidence type="ECO:0000313" key="2">
    <source>
        <dbReference type="Proteomes" id="UP000242180"/>
    </source>
</evidence>
<dbReference type="InParanoid" id="A0A1X2HWJ7"/>
<gene>
    <name evidence="1" type="ORF">BCR43DRAFT_484308</name>
</gene>
<keyword evidence="2" id="KW-1185">Reference proteome</keyword>
<organism evidence="1 2">
    <name type="scientific">Syncephalastrum racemosum</name>
    <name type="common">Filamentous fungus</name>
    <dbReference type="NCBI Taxonomy" id="13706"/>
    <lineage>
        <taxon>Eukaryota</taxon>
        <taxon>Fungi</taxon>
        <taxon>Fungi incertae sedis</taxon>
        <taxon>Mucoromycota</taxon>
        <taxon>Mucoromycotina</taxon>
        <taxon>Mucoromycetes</taxon>
        <taxon>Mucorales</taxon>
        <taxon>Syncephalastraceae</taxon>
        <taxon>Syncephalastrum</taxon>
    </lineage>
</organism>
<proteinExistence type="predicted"/>
<name>A0A1X2HWJ7_SYNRA</name>
<reference evidence="1 2" key="1">
    <citation type="submission" date="2016-07" db="EMBL/GenBank/DDBJ databases">
        <title>Pervasive Adenine N6-methylation of Active Genes in Fungi.</title>
        <authorList>
            <consortium name="DOE Joint Genome Institute"/>
            <person name="Mondo S.J."/>
            <person name="Dannebaum R.O."/>
            <person name="Kuo R.C."/>
            <person name="Labutti K."/>
            <person name="Haridas S."/>
            <person name="Kuo A."/>
            <person name="Salamov A."/>
            <person name="Ahrendt S.R."/>
            <person name="Lipzen A."/>
            <person name="Sullivan W."/>
            <person name="Andreopoulos W.B."/>
            <person name="Clum A."/>
            <person name="Lindquist E."/>
            <person name="Daum C."/>
            <person name="Ramamoorthy G.K."/>
            <person name="Gryganskyi A."/>
            <person name="Culley D."/>
            <person name="Magnuson J.K."/>
            <person name="James T.Y."/>
            <person name="O'Malley M.A."/>
            <person name="Stajich J.E."/>
            <person name="Spatafora J.W."/>
            <person name="Visel A."/>
            <person name="Grigoriev I.V."/>
        </authorList>
    </citation>
    <scope>NUCLEOTIDE SEQUENCE [LARGE SCALE GENOMIC DNA]</scope>
    <source>
        <strain evidence="1 2">NRRL 2496</strain>
    </source>
</reference>
<evidence type="ECO:0000313" key="1">
    <source>
        <dbReference type="EMBL" id="ORZ03980.1"/>
    </source>
</evidence>
<dbReference type="EMBL" id="MCGN01000001">
    <property type="protein sequence ID" value="ORZ03980.1"/>
    <property type="molecule type" value="Genomic_DNA"/>
</dbReference>